<proteinExistence type="predicted"/>
<accession>A0A6J5P092</accession>
<reference evidence="1" key="1">
    <citation type="submission" date="2020-04" db="EMBL/GenBank/DDBJ databases">
        <authorList>
            <person name="Chiriac C."/>
            <person name="Salcher M."/>
            <person name="Ghai R."/>
            <person name="Kavagutti S V."/>
        </authorList>
    </citation>
    <scope>NUCLEOTIDE SEQUENCE</scope>
</reference>
<organism evidence="1">
    <name type="scientific">uncultured Caudovirales phage</name>
    <dbReference type="NCBI Taxonomy" id="2100421"/>
    <lineage>
        <taxon>Viruses</taxon>
        <taxon>Duplodnaviria</taxon>
        <taxon>Heunggongvirae</taxon>
        <taxon>Uroviricota</taxon>
        <taxon>Caudoviricetes</taxon>
        <taxon>Peduoviridae</taxon>
        <taxon>Maltschvirus</taxon>
        <taxon>Maltschvirus maltsch</taxon>
    </lineage>
</organism>
<gene>
    <name evidence="1" type="ORF">UFOVP803_13</name>
</gene>
<protein>
    <submittedName>
        <fullName evidence="1">Uncharacterized protein</fullName>
    </submittedName>
</protein>
<sequence>MAGIPKVKITFDADFDDLKKGIKGGQGEIESFSDKVTDFGKKAGLAFAAAAGAAAIYAGKLAIDGVKAAIEDEAAQIRLANSLKNATGATNDQIKAIEANILKMSLASGVSDDKLRPALSRLALSTNDASKAQDLLTLALDVSQATGKDLEGVANALGKAYDGNNASLGKLGIGLSAAELKAMSFTEVQGKLSDLFGGASAANAKTFAGRMEILKVTFDEAKESVGAKLLPIIQDLVQFVIDKVIPALGKFADYFKPITKAIEENKETFKAFGQFIVDYVAPVLVTVLGGAFQVVGKIAGGVIDVVAAVIKGLNFLIQGAVQGINALIGVYNSVSFLPDVSKISAPSISVPTVSVPDMGGSASVPTISVPSVSGGGSTSGGSGVASAASGAASMDIGSFGTSGYAMAMNRNYGDTLLAAGQLQRDSSIVINVNAPSVIDEEGFSRAVSSAMNNGYYRGTGGATNLVGVK</sequence>
<evidence type="ECO:0000313" key="1">
    <source>
        <dbReference type="EMBL" id="CAB4163356.1"/>
    </source>
</evidence>
<name>A0A6J5P092_9CAUD</name>
<dbReference type="EMBL" id="LR796747">
    <property type="protein sequence ID" value="CAB4163356.1"/>
    <property type="molecule type" value="Genomic_DNA"/>
</dbReference>